<dbReference type="AlphaFoldDB" id="A0A7Y2EDJ9"/>
<evidence type="ECO:0000313" key="2">
    <source>
        <dbReference type="Proteomes" id="UP000547674"/>
    </source>
</evidence>
<keyword evidence="1" id="KW-0808">Transferase</keyword>
<dbReference type="GO" id="GO:0016740">
    <property type="term" value="F:transferase activity"/>
    <property type="evidence" value="ECO:0007669"/>
    <property type="project" value="UniProtKB-KW"/>
</dbReference>
<proteinExistence type="predicted"/>
<dbReference type="InterPro" id="IPR029062">
    <property type="entry name" value="Class_I_gatase-like"/>
</dbReference>
<organism evidence="1 2">
    <name type="scientific">Eiseniibacteriota bacterium</name>
    <dbReference type="NCBI Taxonomy" id="2212470"/>
    <lineage>
        <taxon>Bacteria</taxon>
        <taxon>Candidatus Eiseniibacteriota</taxon>
    </lineage>
</organism>
<evidence type="ECO:0000313" key="1">
    <source>
        <dbReference type="EMBL" id="NNF08010.1"/>
    </source>
</evidence>
<dbReference type="Gene3D" id="3.40.50.880">
    <property type="match status" value="1"/>
</dbReference>
<name>A0A7Y2EDJ9_UNCEI</name>
<dbReference type="Proteomes" id="UP000547674">
    <property type="component" value="Unassembled WGS sequence"/>
</dbReference>
<accession>A0A7Y2EDJ9</accession>
<keyword evidence="1" id="KW-0315">Glutamine amidotransferase</keyword>
<dbReference type="SUPFAM" id="SSF52317">
    <property type="entry name" value="Class I glutamine amidotransferase-like"/>
    <property type="match status" value="1"/>
</dbReference>
<dbReference type="EMBL" id="JABDJR010000593">
    <property type="protein sequence ID" value="NNF08010.1"/>
    <property type="molecule type" value="Genomic_DNA"/>
</dbReference>
<gene>
    <name evidence="1" type="ORF">HKN21_14700</name>
</gene>
<protein>
    <submittedName>
        <fullName evidence="1">Type 1 glutamine amidotransferase-like domain-containing protein</fullName>
    </submittedName>
</protein>
<reference evidence="1 2" key="1">
    <citation type="submission" date="2020-03" db="EMBL/GenBank/DDBJ databases">
        <title>Metabolic flexibility allows generalist bacteria to become dominant in a frequently disturbed ecosystem.</title>
        <authorList>
            <person name="Chen Y.-J."/>
            <person name="Leung P.M."/>
            <person name="Bay S.K."/>
            <person name="Hugenholtz P."/>
            <person name="Kessler A.J."/>
            <person name="Shelley G."/>
            <person name="Waite D.W."/>
            <person name="Cook P.L."/>
            <person name="Greening C."/>
        </authorList>
    </citation>
    <scope>NUCLEOTIDE SEQUENCE [LARGE SCALE GENOMIC DNA]</scope>
    <source>
        <strain evidence="1">SS_bin_28</strain>
    </source>
</reference>
<sequence length="316" mass="35710">MSAKPSLFLFGPQRLQPILDGALKEHGIGGPIALITAGWQEREEDDQELLDHVGRDAFNLRLYHRSHIILSQDRELSLALHARQSQLKALQKFYRVRLSYALGAVEELQSRLIAKEEVPAATQSLEKALSAARDLDEEHLEHIAEIHAAFDKKWSWWERDSVRQGREEIAKKLEGVETIALAGGHVAVLLNRLRLFGMEEQLRKRTILAWSAGAMCLGDRVVLFHDRPPQGRGYAEVLERGFGIAEKLLPFPHARHRLDLKDPHRVQMLAGRFPDHECVPMNEGARCEWTPGKGWVAKSELKSMKTNGTLEPAVMA</sequence>
<comment type="caution">
    <text evidence="1">The sequence shown here is derived from an EMBL/GenBank/DDBJ whole genome shotgun (WGS) entry which is preliminary data.</text>
</comment>